<keyword evidence="3" id="KW-1185">Reference proteome</keyword>
<dbReference type="PANTHER" id="PTHR38479:SF2">
    <property type="entry name" value="WINGED HELIX DNA-BINDING DOMAIN-CONTAINING PROTEIN"/>
    <property type="match status" value="1"/>
</dbReference>
<evidence type="ECO:0000256" key="1">
    <source>
        <dbReference type="SAM" id="MobiDB-lite"/>
    </source>
</evidence>
<evidence type="ECO:0000313" key="3">
    <source>
        <dbReference type="Proteomes" id="UP000007882"/>
    </source>
</evidence>
<feature type="compositionally biased region" description="Basic and acidic residues" evidence="1">
    <location>
        <begin position="366"/>
        <end position="376"/>
    </location>
</feature>
<name>I0GZK3_ACTM4</name>
<dbReference type="Pfam" id="PF06224">
    <property type="entry name" value="AlkZ-like"/>
    <property type="match status" value="1"/>
</dbReference>
<dbReference type="AlphaFoldDB" id="I0GZK3"/>
<dbReference type="EMBL" id="AP012319">
    <property type="protein sequence ID" value="BAL86190.1"/>
    <property type="molecule type" value="Genomic_DNA"/>
</dbReference>
<gene>
    <name evidence="2" type="ordered locus">AMIS_9700</name>
</gene>
<dbReference type="KEGG" id="ams:AMIS_9700"/>
<dbReference type="OrthoDB" id="9148135at2"/>
<reference evidence="2 3" key="1">
    <citation type="submission" date="2012-02" db="EMBL/GenBank/DDBJ databases">
        <title>Complete genome sequence of Actinoplanes missouriensis 431 (= NBRC 102363).</title>
        <authorList>
            <person name="Ohnishi Y."/>
            <person name="Ishikawa J."/>
            <person name="Sekine M."/>
            <person name="Hosoyama A."/>
            <person name="Harada T."/>
            <person name="Narita H."/>
            <person name="Hata T."/>
            <person name="Konno Y."/>
            <person name="Tutikane K."/>
            <person name="Fujita N."/>
            <person name="Horinouchi S."/>
            <person name="Hayakawa M."/>
        </authorList>
    </citation>
    <scope>NUCLEOTIDE SEQUENCE [LARGE SCALE GENOMIC DNA]</scope>
    <source>
        <strain evidence="3">ATCC 14538 / DSM 43046 / CBS 188.64 / JCM 3121 / NBRC 102363 / NCIMB 12654 / NRRL B-3342 / UNCC 431</strain>
    </source>
</reference>
<sequence>MRVLSNRELNRTYLTRQLLTHPASHPIADTIEHLVALQAQESDSPYLSLRARHPDLHLDDLTALLHDRTVVRSSLLRGTQHLCTARDFRWLRPTLQPGLDRFAARGGRLDGLDQATLLEAAQEILGDGPMSRPELTRRLVERFPGPDPEWLKLVVHLRLSLLHPPPAGTWRHRGRVGCVLAEDWIGQPLAAEPAPETLVMRYLAAFGPASIKDMQVWSGVTRLRGVIATLRDRLRVFRSETGIDLYDLTDAPLADPDLPVPVVFIPEFDNAILGHADRDRIIHPGDRPLVTPGWSIVRPTVLVDGFVAASWWVSGSSLSIAPFRPLAERDRLEVEREGERLLEFMVPGEKPEIHWAGEQPGVRWGNKPERALRAADTEGPLPGGTE</sequence>
<dbReference type="STRING" id="512565.AMIS_9700"/>
<dbReference type="PANTHER" id="PTHR38479">
    <property type="entry name" value="LMO0824 PROTEIN"/>
    <property type="match status" value="1"/>
</dbReference>
<proteinExistence type="predicted"/>
<dbReference type="InterPro" id="IPR009351">
    <property type="entry name" value="AlkZ-like"/>
</dbReference>
<dbReference type="eggNOG" id="COG3214">
    <property type="taxonomic scope" value="Bacteria"/>
</dbReference>
<accession>I0GZK3</accession>
<dbReference type="HOGENOM" id="CLU_047003_2_0_11"/>
<dbReference type="PATRIC" id="fig|512565.3.peg.974"/>
<organism evidence="2 3">
    <name type="scientific">Actinoplanes missouriensis (strain ATCC 14538 / DSM 43046 / CBS 188.64 / JCM 3121 / NBRC 102363 / NCIMB 12654 / NRRL B-3342 / UNCC 431)</name>
    <dbReference type="NCBI Taxonomy" id="512565"/>
    <lineage>
        <taxon>Bacteria</taxon>
        <taxon>Bacillati</taxon>
        <taxon>Actinomycetota</taxon>
        <taxon>Actinomycetes</taxon>
        <taxon>Micromonosporales</taxon>
        <taxon>Micromonosporaceae</taxon>
        <taxon>Actinoplanes</taxon>
    </lineage>
</organism>
<feature type="region of interest" description="Disordered" evidence="1">
    <location>
        <begin position="356"/>
        <end position="386"/>
    </location>
</feature>
<dbReference type="Proteomes" id="UP000007882">
    <property type="component" value="Chromosome"/>
</dbReference>
<protein>
    <recommendedName>
        <fullName evidence="4">Winged helix DNA-binding domain-containing protein</fullName>
    </recommendedName>
</protein>
<dbReference type="RefSeq" id="WP_014441087.1">
    <property type="nucleotide sequence ID" value="NC_017093.1"/>
</dbReference>
<evidence type="ECO:0008006" key="4">
    <source>
        <dbReference type="Google" id="ProtNLM"/>
    </source>
</evidence>
<evidence type="ECO:0000313" key="2">
    <source>
        <dbReference type="EMBL" id="BAL86190.1"/>
    </source>
</evidence>